<feature type="transmembrane region" description="Helical" evidence="2">
    <location>
        <begin position="497"/>
        <end position="514"/>
    </location>
</feature>
<dbReference type="AlphaFoldDB" id="A0A919Q5T8"/>
<keyword evidence="2" id="KW-0812">Transmembrane</keyword>
<feature type="transmembrane region" description="Helical" evidence="2">
    <location>
        <begin position="265"/>
        <end position="285"/>
    </location>
</feature>
<evidence type="ECO:0000313" key="3">
    <source>
        <dbReference type="EMBL" id="GIH21774.1"/>
    </source>
</evidence>
<accession>A0A919Q5T8</accession>
<keyword evidence="2" id="KW-0472">Membrane</keyword>
<feature type="region of interest" description="Disordered" evidence="1">
    <location>
        <begin position="879"/>
        <end position="905"/>
    </location>
</feature>
<feature type="transmembrane region" description="Helical" evidence="2">
    <location>
        <begin position="774"/>
        <end position="792"/>
    </location>
</feature>
<feature type="transmembrane region" description="Helical" evidence="2">
    <location>
        <begin position="439"/>
        <end position="460"/>
    </location>
</feature>
<evidence type="ECO:0000256" key="2">
    <source>
        <dbReference type="SAM" id="Phobius"/>
    </source>
</evidence>
<feature type="transmembrane region" description="Helical" evidence="2">
    <location>
        <begin position="744"/>
        <end position="762"/>
    </location>
</feature>
<dbReference type="EMBL" id="BOOA01000001">
    <property type="protein sequence ID" value="GIH21774.1"/>
    <property type="molecule type" value="Genomic_DNA"/>
</dbReference>
<feature type="transmembrane region" description="Helical" evidence="2">
    <location>
        <begin position="297"/>
        <end position="316"/>
    </location>
</feature>
<feature type="transmembrane region" description="Helical" evidence="2">
    <location>
        <begin position="409"/>
        <end position="427"/>
    </location>
</feature>
<name>A0A919Q5T8_9ACTN</name>
<comment type="caution">
    <text evidence="3">The sequence shown here is derived from an EMBL/GenBank/DDBJ whole genome shotgun (WGS) entry which is preliminary data.</text>
</comment>
<feature type="transmembrane region" description="Helical" evidence="2">
    <location>
        <begin position="590"/>
        <end position="608"/>
    </location>
</feature>
<sequence>MTVYALLIREVATDTSRLPTRAPANAPTPDLPGPSGAEPDPPVNGASWWALGHPRRSAVTTVRIAQATQADLAVLQGVDLSEGETPVKVTMTIEVSADPADPIVEEVRTGGMQAYELFEYGHGSLYPETTRNDLRAGLDSAITLRFAGGQTSATVATRWTYLGTVANSAALELNYFAPYPPSRLRTYGGPAIDAHTVRIVADGWDIAGVTGQTPTSQADHQMELRGQSDFQVALTRTGHNPYVELFLPDTAEDEDTEEGVEWNTVAVWSAVAALLIAAGCGVRALGRTWWRDRRNHLLVAVTAAVSGGVAAVAAQAEPSLLPGAPNRVLSAAWTTLARRSWEDLSALALWTSVGLVLLALPALLVSHTIKRRGQMPWSSWALRDLVVTLAIVPAILLVVSARVEDGPEYAPWLALALLCPVGAAVLAEPTRMPDSYLRATVAIAAALSCLALLVFTRNLLIGLYPAVWVIGLVFAVLWSPIAIAGVALAVGRWSRPHALLSLAATVVIFVWPISRSDSTPYLSADDAKAVLFSLVVQSLGLLVLLVCLLMLLRLFRLGRSPGAIVAREPYATVAGILVVAYMVGNGGDELAALVAFASMVWLTTGAPARRSNEQATKLATELATEPAIELAEVSPAEHRRLVRSALRLRLLRASEEDLFRTSGARLAGGEMTVSELDGKARELEEAIARREEGLDPDLAFATSGGRTPAANGLTAAAVALVLTLPLTITQGLENTGLSIQEMYNSRFLIALPAFGLVYGYFYPRIRGELPITKGLFLMVAALVTELSSYLPSLTDGSTDLADRLYVIAIVLGNTAILGLGLGLFWEWRLMRLAGEPWSRIRNVRNVRSLTAPLAAILIAAGTAAATSLAGAAATEIFQSPSAEQTTGQTGGQTGPPGQTAPSPRP</sequence>
<evidence type="ECO:0000313" key="4">
    <source>
        <dbReference type="Proteomes" id="UP000640052"/>
    </source>
</evidence>
<dbReference type="Proteomes" id="UP000640052">
    <property type="component" value="Unassembled WGS sequence"/>
</dbReference>
<feature type="transmembrane region" description="Helical" evidence="2">
    <location>
        <begin position="804"/>
        <end position="825"/>
    </location>
</feature>
<feature type="transmembrane region" description="Helical" evidence="2">
    <location>
        <begin position="385"/>
        <end position="403"/>
    </location>
</feature>
<keyword evidence="2" id="KW-1133">Transmembrane helix</keyword>
<proteinExistence type="predicted"/>
<feature type="transmembrane region" description="Helical" evidence="2">
    <location>
        <begin position="529"/>
        <end position="552"/>
    </location>
</feature>
<feature type="transmembrane region" description="Helical" evidence="2">
    <location>
        <begin position="846"/>
        <end position="871"/>
    </location>
</feature>
<feature type="transmembrane region" description="Helical" evidence="2">
    <location>
        <begin position="466"/>
        <end position="490"/>
    </location>
</feature>
<feature type="transmembrane region" description="Helical" evidence="2">
    <location>
        <begin position="713"/>
        <end position="732"/>
    </location>
</feature>
<organism evidence="3 4">
    <name type="scientific">Acrocarpospora phusangensis</name>
    <dbReference type="NCBI Taxonomy" id="1070424"/>
    <lineage>
        <taxon>Bacteria</taxon>
        <taxon>Bacillati</taxon>
        <taxon>Actinomycetota</taxon>
        <taxon>Actinomycetes</taxon>
        <taxon>Streptosporangiales</taxon>
        <taxon>Streptosporangiaceae</taxon>
        <taxon>Acrocarpospora</taxon>
    </lineage>
</organism>
<reference evidence="3" key="1">
    <citation type="submission" date="2021-01" db="EMBL/GenBank/DDBJ databases">
        <title>Whole genome shotgun sequence of Acrocarpospora phusangensis NBRC 108782.</title>
        <authorList>
            <person name="Komaki H."/>
            <person name="Tamura T."/>
        </authorList>
    </citation>
    <scope>NUCLEOTIDE SEQUENCE</scope>
    <source>
        <strain evidence="3">NBRC 108782</strain>
    </source>
</reference>
<feature type="transmembrane region" description="Helical" evidence="2">
    <location>
        <begin position="344"/>
        <end position="365"/>
    </location>
</feature>
<feature type="transmembrane region" description="Helical" evidence="2">
    <location>
        <begin position="564"/>
        <end position="584"/>
    </location>
</feature>
<keyword evidence="4" id="KW-1185">Reference proteome</keyword>
<gene>
    <name evidence="3" type="ORF">Aph01nite_00840</name>
</gene>
<feature type="region of interest" description="Disordered" evidence="1">
    <location>
        <begin position="17"/>
        <end position="45"/>
    </location>
</feature>
<protein>
    <submittedName>
        <fullName evidence="3">Uncharacterized protein</fullName>
    </submittedName>
</protein>
<evidence type="ECO:0000256" key="1">
    <source>
        <dbReference type="SAM" id="MobiDB-lite"/>
    </source>
</evidence>